<protein>
    <submittedName>
        <fullName evidence="9">Major facilitator superfamily (MFS) profile domain-containing protein</fullName>
    </submittedName>
</protein>
<evidence type="ECO:0000259" key="7">
    <source>
        <dbReference type="PROSITE" id="PS50850"/>
    </source>
</evidence>
<dbReference type="InterPro" id="IPR045263">
    <property type="entry name" value="GLUT"/>
</dbReference>
<keyword evidence="4 6" id="KW-1133">Transmembrane helix</keyword>
<dbReference type="Proteomes" id="UP000887565">
    <property type="component" value="Unplaced"/>
</dbReference>
<comment type="subcellular location">
    <subcellularLocation>
        <location evidence="1">Membrane</location>
        <topology evidence="1">Multi-pass membrane protein</topology>
    </subcellularLocation>
</comment>
<feature type="transmembrane region" description="Helical" evidence="6">
    <location>
        <begin position="138"/>
        <end position="160"/>
    </location>
</feature>
<dbReference type="PANTHER" id="PTHR23503">
    <property type="entry name" value="SOLUTE CARRIER FAMILY 2"/>
    <property type="match status" value="1"/>
</dbReference>
<accession>A0A915KQN1</accession>
<dbReference type="PANTHER" id="PTHR23503:SF8">
    <property type="entry name" value="FACILITATED GLUCOSE TRANSPORTER PROTEIN 1"/>
    <property type="match status" value="1"/>
</dbReference>
<feature type="domain" description="Major facilitator superfamily (MFS) profile" evidence="7">
    <location>
        <begin position="67"/>
        <end position="262"/>
    </location>
</feature>
<sequence>MPQKDGNGGVEKLILVDVVCPDGTIYFSASTTPGQLPSIVATFMTSDPMVKIFKNERNRSLAVTIVVVASVTLGTAFGIYNTSVVNNLKPAVVLGSSGPVGNFGENFSTTNSTASASNSTLLDDYGGLRSRGPSETTWSLLVAAFSIGSGLSTLVAPVVAERAGRKTGLLLSALLNIAGGVMCALYHLWFELAILGRFFIGAAFGVGVPLAAMFVTEIAPTKLRGACNAAIQAGAATGDALGMTLSLPQILGTNQYSNLALG</sequence>
<evidence type="ECO:0000256" key="4">
    <source>
        <dbReference type="ARBA" id="ARBA00022989"/>
    </source>
</evidence>
<dbReference type="WBParaSite" id="nRc.2.0.1.t41197-RA">
    <property type="protein sequence ID" value="nRc.2.0.1.t41197-RA"/>
    <property type="gene ID" value="nRc.2.0.1.g41197"/>
</dbReference>
<dbReference type="InterPro" id="IPR005829">
    <property type="entry name" value="Sugar_transporter_CS"/>
</dbReference>
<keyword evidence="8" id="KW-1185">Reference proteome</keyword>
<organism evidence="8 9">
    <name type="scientific">Romanomermis culicivorax</name>
    <name type="common">Nematode worm</name>
    <dbReference type="NCBI Taxonomy" id="13658"/>
    <lineage>
        <taxon>Eukaryota</taxon>
        <taxon>Metazoa</taxon>
        <taxon>Ecdysozoa</taxon>
        <taxon>Nematoda</taxon>
        <taxon>Enoplea</taxon>
        <taxon>Dorylaimia</taxon>
        <taxon>Mermithida</taxon>
        <taxon>Mermithoidea</taxon>
        <taxon>Mermithidae</taxon>
        <taxon>Romanomermis</taxon>
    </lineage>
</organism>
<evidence type="ECO:0000256" key="5">
    <source>
        <dbReference type="ARBA" id="ARBA00023136"/>
    </source>
</evidence>
<dbReference type="PROSITE" id="PS50850">
    <property type="entry name" value="MFS"/>
    <property type="match status" value="1"/>
</dbReference>
<evidence type="ECO:0000256" key="1">
    <source>
        <dbReference type="ARBA" id="ARBA00004141"/>
    </source>
</evidence>
<reference evidence="9" key="1">
    <citation type="submission" date="2022-11" db="UniProtKB">
        <authorList>
            <consortium name="WormBaseParasite"/>
        </authorList>
    </citation>
    <scope>IDENTIFICATION</scope>
</reference>
<evidence type="ECO:0000313" key="8">
    <source>
        <dbReference type="Proteomes" id="UP000887565"/>
    </source>
</evidence>
<feature type="transmembrane region" description="Helical" evidence="6">
    <location>
        <begin position="61"/>
        <end position="80"/>
    </location>
</feature>
<name>A0A915KQN1_ROMCU</name>
<dbReference type="Gene3D" id="1.20.1250.20">
    <property type="entry name" value="MFS general substrate transporter like domains"/>
    <property type="match status" value="1"/>
</dbReference>
<evidence type="ECO:0000256" key="6">
    <source>
        <dbReference type="SAM" id="Phobius"/>
    </source>
</evidence>
<proteinExistence type="predicted"/>
<evidence type="ECO:0000313" key="9">
    <source>
        <dbReference type="WBParaSite" id="nRc.2.0.1.t41197-RA"/>
    </source>
</evidence>
<feature type="transmembrane region" description="Helical" evidence="6">
    <location>
        <begin position="167"/>
        <end position="188"/>
    </location>
</feature>
<feature type="transmembrane region" description="Helical" evidence="6">
    <location>
        <begin position="194"/>
        <end position="215"/>
    </location>
</feature>
<keyword evidence="3 6" id="KW-0812">Transmembrane</keyword>
<dbReference type="Pfam" id="PF00083">
    <property type="entry name" value="Sugar_tr"/>
    <property type="match status" value="1"/>
</dbReference>
<dbReference type="GO" id="GO:0015149">
    <property type="term" value="F:hexose transmembrane transporter activity"/>
    <property type="evidence" value="ECO:0007669"/>
    <property type="project" value="TreeGrafter"/>
</dbReference>
<keyword evidence="2" id="KW-0813">Transport</keyword>
<dbReference type="AlphaFoldDB" id="A0A915KQN1"/>
<dbReference type="InterPro" id="IPR020846">
    <property type="entry name" value="MFS_dom"/>
</dbReference>
<dbReference type="SUPFAM" id="SSF103473">
    <property type="entry name" value="MFS general substrate transporter"/>
    <property type="match status" value="1"/>
</dbReference>
<dbReference type="GO" id="GO:0016020">
    <property type="term" value="C:membrane"/>
    <property type="evidence" value="ECO:0007669"/>
    <property type="project" value="UniProtKB-SubCell"/>
</dbReference>
<evidence type="ECO:0000256" key="3">
    <source>
        <dbReference type="ARBA" id="ARBA00022692"/>
    </source>
</evidence>
<keyword evidence="5 6" id="KW-0472">Membrane</keyword>
<dbReference type="InterPro" id="IPR005828">
    <property type="entry name" value="MFS_sugar_transport-like"/>
</dbReference>
<evidence type="ECO:0000256" key="2">
    <source>
        <dbReference type="ARBA" id="ARBA00022448"/>
    </source>
</evidence>
<dbReference type="InterPro" id="IPR036259">
    <property type="entry name" value="MFS_trans_sf"/>
</dbReference>
<dbReference type="PROSITE" id="PS00217">
    <property type="entry name" value="SUGAR_TRANSPORT_2"/>
    <property type="match status" value="1"/>
</dbReference>